<dbReference type="RefSeq" id="WP_114450932.1">
    <property type="nucleotide sequence ID" value="NZ_QPJA01000016.1"/>
</dbReference>
<dbReference type="AlphaFoldDB" id="A0A368UMD2"/>
<dbReference type="Gene3D" id="2.60.40.10">
    <property type="entry name" value="Immunoglobulins"/>
    <property type="match status" value="1"/>
</dbReference>
<reference evidence="2 3" key="1">
    <citation type="submission" date="2018-07" db="EMBL/GenBank/DDBJ databases">
        <title>Freshwater and sediment microbial communities from various areas in North America, analyzing microbe dynamics in response to fracking.</title>
        <authorList>
            <person name="Lamendella R."/>
        </authorList>
    </citation>
    <scope>NUCLEOTIDE SEQUENCE [LARGE SCALE GENOMIC DNA]</scope>
    <source>
        <strain evidence="2 3">86_o</strain>
    </source>
</reference>
<dbReference type="Gene3D" id="2.60.40.3440">
    <property type="match status" value="1"/>
</dbReference>
<feature type="signal peptide" evidence="1">
    <location>
        <begin position="1"/>
        <end position="25"/>
    </location>
</feature>
<keyword evidence="1" id="KW-0732">Signal</keyword>
<feature type="chain" id="PRO_5016761021" description="Carboxypeptidase family protein" evidence="1">
    <location>
        <begin position="26"/>
        <end position="891"/>
    </location>
</feature>
<name>A0A368UMD2_9GAMM</name>
<dbReference type="InterPro" id="IPR013783">
    <property type="entry name" value="Ig-like_fold"/>
</dbReference>
<dbReference type="Proteomes" id="UP000252848">
    <property type="component" value="Unassembled WGS sequence"/>
</dbReference>
<evidence type="ECO:0000256" key="1">
    <source>
        <dbReference type="SAM" id="SignalP"/>
    </source>
</evidence>
<evidence type="ECO:0000313" key="2">
    <source>
        <dbReference type="EMBL" id="RCW29922.1"/>
    </source>
</evidence>
<proteinExistence type="predicted"/>
<dbReference type="Pfam" id="PF17963">
    <property type="entry name" value="Big_9"/>
    <property type="match status" value="1"/>
</dbReference>
<sequence length="891" mass="96108">MKKTNQFALSLICISLLTACGGSSSDDVDPPILEEQGPFTLAGSVSGLNGELGVTAADETLTISADGSFEFTSEFDSGDTVAVELSAIPTLQSCSITLASSFTFANADIDDLTIECRDLELYTPIDDSASTSNDTAVTIDVLANDSSELDVALAITSVTEPEHGTAEIVDNKIVYTPDAGFAGTDTFTYTGTDGEAEGTGSVTVTVAQTVAIAGRAIDSPIANATITLTVGEQTFTTTADADGYFSLDLELLDLSSDAVLKITATGAGEQEYVTLNSRLTTVAELLALAGDDRVLSAEESSNVVITHVTTAINQQLEVLAQDAPITAANFNELLMQLDGYLTMEMAALIKLLVDDENYSLPEGFTSIADFLNDADAYNTLLAQADAAGDLQAMIAATAADSELVPAIDPTELAGAYMLFYDYHRYNAHQNYVSYSIDENGALFRQGIYDGESEHVPFVDGKWLGPLQTTARFIPLNSFVNNYGHLYDADLLAKFVASQEGSTTAGSVPLTVSSYLEAMPLSVVGASLTIYESYELELAPIPFEYEGEQLELPAVSPEGSAYTNTYTRAESLIKDLTFDLSEPTEYAYYGEFYAYNNLTFDGLPDDVYYFTRMAYSFYPTSEFSGTFARDVIEGGSYELSPDKTKLTLTYNDPNMNYYAEDLYLLDDQEHAQIVLTKRHLKNGGENWNTNNMPSIDHSLDTANMIADKTIWDGVNGEGKLTPLTARIGGGGYRYSSDGNYYIVDIECDEVAPGGDMWDDCLSASIAPRSLPSGNWEDVDGNSILVGKSCYQDQCGGSFRRFVASYDNGVMALLTSSKFPYGTGPYNIYVEPGKMYFMAGGMTYYKASETGEEPVPVDAASLIEVPTAAYQRSSSWTPDPLRLTKPFAEVTEK</sequence>
<comment type="caution">
    <text evidence="2">The sequence shown here is derived from an EMBL/GenBank/DDBJ whole genome shotgun (WGS) entry which is preliminary data.</text>
</comment>
<gene>
    <name evidence="2" type="ORF">DFO79_11613</name>
</gene>
<accession>A0A368UMD2</accession>
<dbReference type="EMBL" id="QPJA01000016">
    <property type="protein sequence ID" value="RCW29922.1"/>
    <property type="molecule type" value="Genomic_DNA"/>
</dbReference>
<evidence type="ECO:0000313" key="3">
    <source>
        <dbReference type="Proteomes" id="UP000252848"/>
    </source>
</evidence>
<organism evidence="2 3">
    <name type="scientific">Pseudidiomarina tainanensis</name>
    <dbReference type="NCBI Taxonomy" id="502365"/>
    <lineage>
        <taxon>Bacteria</taxon>
        <taxon>Pseudomonadati</taxon>
        <taxon>Pseudomonadota</taxon>
        <taxon>Gammaproteobacteria</taxon>
        <taxon>Alteromonadales</taxon>
        <taxon>Idiomarinaceae</taxon>
        <taxon>Pseudidiomarina</taxon>
    </lineage>
</organism>
<evidence type="ECO:0008006" key="4">
    <source>
        <dbReference type="Google" id="ProtNLM"/>
    </source>
</evidence>
<protein>
    <recommendedName>
        <fullName evidence="4">Carboxypeptidase family protein</fullName>
    </recommendedName>
</protein>
<dbReference type="PROSITE" id="PS51257">
    <property type="entry name" value="PROKAR_LIPOPROTEIN"/>
    <property type="match status" value="1"/>
</dbReference>